<proteinExistence type="predicted"/>
<protein>
    <submittedName>
        <fullName evidence="2">Uncharacterized protein</fullName>
    </submittedName>
</protein>
<dbReference type="Proteomes" id="UP000054538">
    <property type="component" value="Unassembled WGS sequence"/>
</dbReference>
<feature type="compositionally biased region" description="Acidic residues" evidence="1">
    <location>
        <begin position="36"/>
        <end position="46"/>
    </location>
</feature>
<feature type="region of interest" description="Disordered" evidence="1">
    <location>
        <begin position="245"/>
        <end position="399"/>
    </location>
</feature>
<sequence>MEQGISSPGPSWAVLSQPTPSSSPSTRVSLMRSDFDVDMDNDEVENELFTPLTPKRKADENLASRKAAKLPRLDLSASQSARRKSSSSASGANNADLVGPSRTQPAPVSASRARILPQRRGVQARTISGPSSSDSLEFGGTLSQAVQRIGAKEKEKERDRTVHLRHPPLGTARKKTCQPKHVRKVTTAALLRVAQRSSDSANESTARTCIRPKKKQLRLNLDKTIACSRPLDTVKNRGEIIELTDSSDAARRPRPSQTLPRVGARFSADPIVITSGSEDGWFTGTTQTQTRRNRNRDRPPASTQSKSKPHSGERVPPPDGVEVISISDSDEDPAPKPAPVSTSTAKDCVSLPTRVSPPVRTAPVPSTSAPAPTPLPPSPPPSVEESPRTGNGHGRRRAS</sequence>
<keyword evidence="3" id="KW-1185">Reference proteome</keyword>
<name>A0A0D0EC04_9AGAM</name>
<accession>A0A0D0EC04</accession>
<dbReference type="InParanoid" id="A0A0D0EC04"/>
<feature type="compositionally biased region" description="Polar residues" evidence="1">
    <location>
        <begin position="125"/>
        <end position="140"/>
    </location>
</feature>
<feature type="compositionally biased region" description="Pro residues" evidence="1">
    <location>
        <begin position="371"/>
        <end position="382"/>
    </location>
</feature>
<feature type="region of interest" description="Disordered" evidence="1">
    <location>
        <begin position="1"/>
        <end position="140"/>
    </location>
</feature>
<dbReference type="AlphaFoldDB" id="A0A0D0EC04"/>
<evidence type="ECO:0000313" key="3">
    <source>
        <dbReference type="Proteomes" id="UP000054538"/>
    </source>
</evidence>
<reference evidence="3" key="2">
    <citation type="submission" date="2015-01" db="EMBL/GenBank/DDBJ databases">
        <title>Evolutionary Origins and Diversification of the Mycorrhizal Mutualists.</title>
        <authorList>
            <consortium name="DOE Joint Genome Institute"/>
            <consortium name="Mycorrhizal Genomics Consortium"/>
            <person name="Kohler A."/>
            <person name="Kuo A."/>
            <person name="Nagy L.G."/>
            <person name="Floudas D."/>
            <person name="Copeland A."/>
            <person name="Barry K.W."/>
            <person name="Cichocki N."/>
            <person name="Veneault-Fourrey C."/>
            <person name="LaButti K."/>
            <person name="Lindquist E.A."/>
            <person name="Lipzen A."/>
            <person name="Lundell T."/>
            <person name="Morin E."/>
            <person name="Murat C."/>
            <person name="Riley R."/>
            <person name="Ohm R."/>
            <person name="Sun H."/>
            <person name="Tunlid A."/>
            <person name="Henrissat B."/>
            <person name="Grigoriev I.V."/>
            <person name="Hibbett D.S."/>
            <person name="Martin F."/>
        </authorList>
    </citation>
    <scope>NUCLEOTIDE SEQUENCE [LARGE SCALE GENOMIC DNA]</scope>
    <source>
        <strain evidence="3">Ve08.2h10</strain>
    </source>
</reference>
<dbReference type="HOGENOM" id="CLU_673633_0_0_1"/>
<organism evidence="2 3">
    <name type="scientific">Paxillus rubicundulus Ve08.2h10</name>
    <dbReference type="NCBI Taxonomy" id="930991"/>
    <lineage>
        <taxon>Eukaryota</taxon>
        <taxon>Fungi</taxon>
        <taxon>Dikarya</taxon>
        <taxon>Basidiomycota</taxon>
        <taxon>Agaricomycotina</taxon>
        <taxon>Agaricomycetes</taxon>
        <taxon>Agaricomycetidae</taxon>
        <taxon>Boletales</taxon>
        <taxon>Paxilineae</taxon>
        <taxon>Paxillaceae</taxon>
        <taxon>Paxillus</taxon>
    </lineage>
</organism>
<reference evidence="2 3" key="1">
    <citation type="submission" date="2014-04" db="EMBL/GenBank/DDBJ databases">
        <authorList>
            <consortium name="DOE Joint Genome Institute"/>
            <person name="Kuo A."/>
            <person name="Kohler A."/>
            <person name="Jargeat P."/>
            <person name="Nagy L.G."/>
            <person name="Floudas D."/>
            <person name="Copeland A."/>
            <person name="Barry K.W."/>
            <person name="Cichocki N."/>
            <person name="Veneault-Fourrey C."/>
            <person name="LaButti K."/>
            <person name="Lindquist E.A."/>
            <person name="Lipzen A."/>
            <person name="Lundell T."/>
            <person name="Morin E."/>
            <person name="Murat C."/>
            <person name="Sun H."/>
            <person name="Tunlid A."/>
            <person name="Henrissat B."/>
            <person name="Grigoriev I.V."/>
            <person name="Hibbett D.S."/>
            <person name="Martin F."/>
            <person name="Nordberg H.P."/>
            <person name="Cantor M.N."/>
            <person name="Hua S.X."/>
        </authorList>
    </citation>
    <scope>NUCLEOTIDE SEQUENCE [LARGE SCALE GENOMIC DNA]</scope>
    <source>
        <strain evidence="2 3">Ve08.2h10</strain>
    </source>
</reference>
<dbReference type="OrthoDB" id="2687129at2759"/>
<gene>
    <name evidence="2" type="ORF">PAXRUDRAFT_800836</name>
</gene>
<dbReference type="EMBL" id="KN824889">
    <property type="protein sequence ID" value="KIK98525.1"/>
    <property type="molecule type" value="Genomic_DNA"/>
</dbReference>
<feature type="compositionally biased region" description="Low complexity" evidence="1">
    <location>
        <begin position="76"/>
        <end position="95"/>
    </location>
</feature>
<feature type="compositionally biased region" description="Low complexity" evidence="1">
    <location>
        <begin position="14"/>
        <end position="32"/>
    </location>
</feature>
<evidence type="ECO:0000256" key="1">
    <source>
        <dbReference type="SAM" id="MobiDB-lite"/>
    </source>
</evidence>
<evidence type="ECO:0000313" key="2">
    <source>
        <dbReference type="EMBL" id="KIK98525.1"/>
    </source>
</evidence>